<accession>A0A8S3HXU2</accession>
<proteinExistence type="predicted"/>
<gene>
    <name evidence="1" type="ORF">GIL414_LOCUS72896</name>
</gene>
<dbReference type="EMBL" id="CAJOBJ010337431">
    <property type="protein sequence ID" value="CAF5190676.1"/>
    <property type="molecule type" value="Genomic_DNA"/>
</dbReference>
<evidence type="ECO:0000313" key="2">
    <source>
        <dbReference type="Proteomes" id="UP000681720"/>
    </source>
</evidence>
<sequence>MNREFVNRYDRRQACSYKKQILAVKRTLGNQNLILRPIDKDVIVLDAEFRAESSGMIFGGGYRSKYGTLAQNTDFFRKS</sequence>
<evidence type="ECO:0000313" key="1">
    <source>
        <dbReference type="EMBL" id="CAF5190676.1"/>
    </source>
</evidence>
<dbReference type="Proteomes" id="UP000681720">
    <property type="component" value="Unassembled WGS sequence"/>
</dbReference>
<dbReference type="AlphaFoldDB" id="A0A8S3HXU2"/>
<protein>
    <submittedName>
        <fullName evidence="1">Uncharacterized protein</fullName>
    </submittedName>
</protein>
<name>A0A8S3HXU2_9BILA</name>
<comment type="caution">
    <text evidence="1">The sequence shown here is derived from an EMBL/GenBank/DDBJ whole genome shotgun (WGS) entry which is preliminary data.</text>
</comment>
<organism evidence="1 2">
    <name type="scientific">Rotaria magnacalcarata</name>
    <dbReference type="NCBI Taxonomy" id="392030"/>
    <lineage>
        <taxon>Eukaryota</taxon>
        <taxon>Metazoa</taxon>
        <taxon>Spiralia</taxon>
        <taxon>Gnathifera</taxon>
        <taxon>Rotifera</taxon>
        <taxon>Eurotatoria</taxon>
        <taxon>Bdelloidea</taxon>
        <taxon>Philodinida</taxon>
        <taxon>Philodinidae</taxon>
        <taxon>Rotaria</taxon>
    </lineage>
</organism>
<reference evidence="1" key="1">
    <citation type="submission" date="2021-02" db="EMBL/GenBank/DDBJ databases">
        <authorList>
            <person name="Nowell W R."/>
        </authorList>
    </citation>
    <scope>NUCLEOTIDE SEQUENCE</scope>
</reference>